<gene>
    <name evidence="2" type="ORF">SAMN05421672_102158</name>
</gene>
<accession>A0A1N6PH28</accession>
<evidence type="ECO:0000313" key="2">
    <source>
        <dbReference type="EMBL" id="SIQ03566.1"/>
    </source>
</evidence>
<feature type="transmembrane region" description="Helical" evidence="1">
    <location>
        <begin position="12"/>
        <end position="31"/>
    </location>
</feature>
<keyword evidence="1" id="KW-0472">Membrane</keyword>
<protein>
    <submittedName>
        <fullName evidence="2">Uncharacterized protein</fullName>
    </submittedName>
</protein>
<proteinExistence type="predicted"/>
<reference evidence="2 3" key="1">
    <citation type="submission" date="2017-01" db="EMBL/GenBank/DDBJ databases">
        <authorList>
            <person name="Mah S.A."/>
            <person name="Swanson W.J."/>
            <person name="Moy G.W."/>
            <person name="Vacquier V.D."/>
        </authorList>
    </citation>
    <scope>NUCLEOTIDE SEQUENCE [LARGE SCALE GENOMIC DNA]</scope>
    <source>
        <strain evidence="2 3">ATCC 29606</strain>
    </source>
</reference>
<name>A0A1N6PH28_9PSED</name>
<feature type="transmembrane region" description="Helical" evidence="1">
    <location>
        <begin position="182"/>
        <end position="199"/>
    </location>
</feature>
<dbReference type="Proteomes" id="UP000186079">
    <property type="component" value="Unassembled WGS sequence"/>
</dbReference>
<keyword evidence="1" id="KW-0812">Transmembrane</keyword>
<dbReference type="EMBL" id="FTMC01000002">
    <property type="protein sequence ID" value="SIQ03566.1"/>
    <property type="molecule type" value="Genomic_DNA"/>
</dbReference>
<organism evidence="2 3">
    <name type="scientific">Pseudomonas flexibilis</name>
    <dbReference type="NCBI Taxonomy" id="706570"/>
    <lineage>
        <taxon>Bacteria</taxon>
        <taxon>Pseudomonadati</taxon>
        <taxon>Pseudomonadota</taxon>
        <taxon>Gammaproteobacteria</taxon>
        <taxon>Pseudomonadales</taxon>
        <taxon>Pseudomonadaceae</taxon>
        <taxon>Pseudomonas</taxon>
    </lineage>
</organism>
<feature type="transmembrane region" description="Helical" evidence="1">
    <location>
        <begin position="112"/>
        <end position="132"/>
    </location>
</feature>
<sequence length="219" mass="23566">MFDRRFDEKTVVSAILGAWLGFGALATYSLFVEGNVNVYAENGILETLQAVLLALSCLMFLATAIWEKGTGRLVVLFCALLCYGFVLREVDVETLDIPDLLILLGSGSGRNLSLGIGLILLCLCALFAGFRAQLRCGLDFARSRAGLLLLSGLGFLLLGDVFEKQVLGSIPHHVFFEEMSELLGDVMILLSAVASGSFLQREAATARRKIALATGAVRS</sequence>
<keyword evidence="1" id="KW-1133">Transmembrane helix</keyword>
<evidence type="ECO:0000256" key="1">
    <source>
        <dbReference type="SAM" id="Phobius"/>
    </source>
</evidence>
<feature type="transmembrane region" description="Helical" evidence="1">
    <location>
        <begin position="73"/>
        <end position="92"/>
    </location>
</feature>
<feature type="transmembrane region" description="Helical" evidence="1">
    <location>
        <begin position="144"/>
        <end position="162"/>
    </location>
</feature>
<evidence type="ECO:0000313" key="3">
    <source>
        <dbReference type="Proteomes" id="UP000186079"/>
    </source>
</evidence>
<dbReference type="AlphaFoldDB" id="A0A1N6PH28"/>
<feature type="transmembrane region" description="Helical" evidence="1">
    <location>
        <begin position="43"/>
        <end position="66"/>
    </location>
</feature>